<feature type="compositionally biased region" description="Polar residues" evidence="1">
    <location>
        <begin position="195"/>
        <end position="206"/>
    </location>
</feature>
<dbReference type="OMA" id="MEPWAIN"/>
<feature type="compositionally biased region" description="Basic residues" evidence="1">
    <location>
        <begin position="608"/>
        <end position="617"/>
    </location>
</feature>
<feature type="compositionally biased region" description="Low complexity" evidence="1">
    <location>
        <begin position="467"/>
        <end position="481"/>
    </location>
</feature>
<dbReference type="PANTHER" id="PTHR12751:SF18">
    <property type="entry name" value="PHOSPHATASE AND ACTIN REGULATOR 1"/>
    <property type="match status" value="1"/>
</dbReference>
<feature type="compositionally biased region" description="Gly residues" evidence="1">
    <location>
        <begin position="482"/>
        <end position="496"/>
    </location>
</feature>
<dbReference type="EMBL" id="JH711573">
    <property type="protein sequence ID" value="EIW86227.1"/>
    <property type="molecule type" value="Genomic_DNA"/>
</dbReference>
<feature type="compositionally biased region" description="Low complexity" evidence="1">
    <location>
        <begin position="179"/>
        <end position="194"/>
    </location>
</feature>
<sequence>MAVLAPQDWHPPRDHQMELSPNSSVSPRQRTSPANDPATPTTPSAPGPQHQQPYAYPHQQPPAGWPVSGQPYYPQFYQNQQPYGIHAHPGHVPPQPAHPGPYYDHNAQLAQWAYQQMMYNQAHQMQQQQQMPPPPHQQHHPPHTPQRSASNNPATPSEYFGPPNQMFSPFPSGTPPPHQQNGQFQQPPQQQQPPTRTGSAEGQQHNGFHPYRRPNRGGAGGAGPASEDWRAGAQPPPPPPGGGAFQPPYARGDASASSSSVNSGSSAREHNNNNNGSPRQRTSSTQGSANGHGPGNAGSVRGARPGQSPTPPPSLPDTPRSRTGSNSSATSAHAHAAAHAARPHPHHRTGSSSSATSASAPRPSGASANGSSSTAMATAAGGAGAVAPAVARQARPSPLSQGSFTAAEKRMSRDDSDLQGMMADERGGERAHHGHRGIKGRLRRALSLNATQTLQDEDEDDASSTKANAPGRRPANGAAAAAGGGGGGGASGGPSTGGSSVAMTSTTDAADAASTATRQTKKRSRAASLFNPKLNASTDNISLSSTMSSASMVIRKLGSIGKLARRNSLAGITSLFKDKDKDKGKDTMEDLDNDDTPIGADLDAGERKKGKKMKKKGGGGGGKDVGGSGSKGSAAEPSVSHAQAELDRSSEWSNGGEMTGLSPAAKLARQHTLKSNAEAAAKAKAQQEAAAAIAAAAAAAGGKQNGGVPVPGPWERNTTTGRDGGGHGGVRVSEDGSRIVEEDEESDDGHYYGSRSGGPHEGWDDDEWPEDEDEDEATIRMERTHIGGSDGAEDGETVAWAQNIRRSVERKRQPTKGILKGKNRAEGFNQEVYLADSANVQTRGRANSENTRPGQALSETPSLTHIPSSDPDQIDGLHRHSSTSSHRSSGAGSGAAFQLPPLTIDTEGLSVDSPKEITGSATTTPTTATTTTPGSGRSSPQKGMFTLSNSSAPVLSSMPLSPPAGLTHRSATTPAKRLAFANNLSVYDTFSPQMYDRRSEPATWSRLTPALAQQIKEELNSFKMEEMEVHASSRMHTQFFI</sequence>
<feature type="compositionally biased region" description="Low complexity" evidence="1">
    <location>
        <begin position="31"/>
        <end position="58"/>
    </location>
</feature>
<dbReference type="RefSeq" id="XP_007763112.1">
    <property type="nucleotide sequence ID" value="XM_007764922.1"/>
</dbReference>
<dbReference type="GO" id="GO:0030036">
    <property type="term" value="P:actin cytoskeleton organization"/>
    <property type="evidence" value="ECO:0007669"/>
    <property type="project" value="TreeGrafter"/>
</dbReference>
<evidence type="ECO:0000313" key="2">
    <source>
        <dbReference type="EMBL" id="EIW86227.1"/>
    </source>
</evidence>
<feature type="compositionally biased region" description="Acidic residues" evidence="1">
    <location>
        <begin position="763"/>
        <end position="776"/>
    </location>
</feature>
<dbReference type="AlphaFoldDB" id="A0A5M3N4Q1"/>
<feature type="compositionally biased region" description="Low complexity" evidence="1">
    <location>
        <begin position="882"/>
        <end position="896"/>
    </location>
</feature>
<feature type="compositionally biased region" description="Low complexity" evidence="1">
    <location>
        <begin position="497"/>
        <end position="517"/>
    </location>
</feature>
<feature type="compositionally biased region" description="Basic residues" evidence="1">
    <location>
        <begin position="432"/>
        <end position="444"/>
    </location>
</feature>
<dbReference type="GO" id="GO:0003779">
    <property type="term" value="F:actin binding"/>
    <property type="evidence" value="ECO:0007669"/>
    <property type="project" value="TreeGrafter"/>
</dbReference>
<feature type="compositionally biased region" description="Low complexity" evidence="1">
    <location>
        <begin position="245"/>
        <end position="266"/>
    </location>
</feature>
<organism evidence="2 3">
    <name type="scientific">Coniophora puteana (strain RWD-64-598)</name>
    <name type="common">Brown rot fungus</name>
    <dbReference type="NCBI Taxonomy" id="741705"/>
    <lineage>
        <taxon>Eukaryota</taxon>
        <taxon>Fungi</taxon>
        <taxon>Dikarya</taxon>
        <taxon>Basidiomycota</taxon>
        <taxon>Agaricomycotina</taxon>
        <taxon>Agaricomycetes</taxon>
        <taxon>Agaricomycetidae</taxon>
        <taxon>Boletales</taxon>
        <taxon>Coniophorineae</taxon>
        <taxon>Coniophoraceae</taxon>
        <taxon>Coniophora</taxon>
    </lineage>
</organism>
<feature type="compositionally biased region" description="Basic and acidic residues" evidence="1">
    <location>
        <begin position="576"/>
        <end position="588"/>
    </location>
</feature>
<proteinExistence type="predicted"/>
<feature type="compositionally biased region" description="Low complexity" evidence="1">
    <location>
        <begin position="918"/>
        <end position="935"/>
    </location>
</feature>
<dbReference type="Proteomes" id="UP000053558">
    <property type="component" value="Unassembled WGS sequence"/>
</dbReference>
<feature type="compositionally biased region" description="Polar residues" evidence="1">
    <location>
        <begin position="19"/>
        <end position="30"/>
    </location>
</feature>
<feature type="region of interest" description="Disordered" evidence="1">
    <location>
        <begin position="1"/>
        <end position="104"/>
    </location>
</feature>
<feature type="compositionally biased region" description="Low complexity" evidence="1">
    <location>
        <begin position="121"/>
        <end position="130"/>
    </location>
</feature>
<feature type="compositionally biased region" description="Low complexity" evidence="1">
    <location>
        <begin position="317"/>
        <end position="340"/>
    </location>
</feature>
<feature type="region of interest" description="Disordered" evidence="1">
    <location>
        <begin position="121"/>
        <end position="541"/>
    </location>
</feature>
<comment type="caution">
    <text evidence="2">The sequence shown here is derived from an EMBL/GenBank/DDBJ whole genome shotgun (WGS) entry which is preliminary data.</text>
</comment>
<feature type="compositionally biased region" description="Low complexity" evidence="1">
    <location>
        <begin position="677"/>
        <end position="700"/>
    </location>
</feature>
<reference evidence="3" key="1">
    <citation type="journal article" date="2012" name="Science">
        <title>The Paleozoic origin of enzymatic lignin decomposition reconstructed from 31 fungal genomes.</title>
        <authorList>
            <person name="Floudas D."/>
            <person name="Binder M."/>
            <person name="Riley R."/>
            <person name="Barry K."/>
            <person name="Blanchette R.A."/>
            <person name="Henrissat B."/>
            <person name="Martinez A.T."/>
            <person name="Otillar R."/>
            <person name="Spatafora J.W."/>
            <person name="Yadav J.S."/>
            <person name="Aerts A."/>
            <person name="Benoit I."/>
            <person name="Boyd A."/>
            <person name="Carlson A."/>
            <person name="Copeland A."/>
            <person name="Coutinho P.M."/>
            <person name="de Vries R.P."/>
            <person name="Ferreira P."/>
            <person name="Findley K."/>
            <person name="Foster B."/>
            <person name="Gaskell J."/>
            <person name="Glotzer D."/>
            <person name="Gorecki P."/>
            <person name="Heitman J."/>
            <person name="Hesse C."/>
            <person name="Hori C."/>
            <person name="Igarashi K."/>
            <person name="Jurgens J.A."/>
            <person name="Kallen N."/>
            <person name="Kersten P."/>
            <person name="Kohler A."/>
            <person name="Kuees U."/>
            <person name="Kumar T.K.A."/>
            <person name="Kuo A."/>
            <person name="LaButti K."/>
            <person name="Larrondo L.F."/>
            <person name="Lindquist E."/>
            <person name="Ling A."/>
            <person name="Lombard V."/>
            <person name="Lucas S."/>
            <person name="Lundell T."/>
            <person name="Martin R."/>
            <person name="McLaughlin D.J."/>
            <person name="Morgenstern I."/>
            <person name="Morin E."/>
            <person name="Murat C."/>
            <person name="Nagy L.G."/>
            <person name="Nolan M."/>
            <person name="Ohm R.A."/>
            <person name="Patyshakuliyeva A."/>
            <person name="Rokas A."/>
            <person name="Ruiz-Duenas F.J."/>
            <person name="Sabat G."/>
            <person name="Salamov A."/>
            <person name="Samejima M."/>
            <person name="Schmutz J."/>
            <person name="Slot J.C."/>
            <person name="St John F."/>
            <person name="Stenlid J."/>
            <person name="Sun H."/>
            <person name="Sun S."/>
            <person name="Syed K."/>
            <person name="Tsang A."/>
            <person name="Wiebenga A."/>
            <person name="Young D."/>
            <person name="Pisabarro A."/>
            <person name="Eastwood D.C."/>
            <person name="Martin F."/>
            <person name="Cullen D."/>
            <person name="Grigoriev I.V."/>
            <person name="Hibbett D.S."/>
        </authorList>
    </citation>
    <scope>NUCLEOTIDE SEQUENCE [LARGE SCALE GENOMIC DNA]</scope>
    <source>
        <strain evidence="3">RWD-64-598 SS2</strain>
    </source>
</reference>
<feature type="compositionally biased region" description="Polar residues" evidence="1">
    <location>
        <begin position="272"/>
        <end position="289"/>
    </location>
</feature>
<dbReference type="GeneID" id="19204473"/>
<evidence type="ECO:0000313" key="3">
    <source>
        <dbReference type="Proteomes" id="UP000053558"/>
    </source>
</evidence>
<feature type="compositionally biased region" description="Basic and acidic residues" evidence="1">
    <location>
        <begin position="407"/>
        <end position="416"/>
    </location>
</feature>
<dbReference type="KEGG" id="cput:CONPUDRAFT_161027"/>
<dbReference type="OrthoDB" id="5563016at2759"/>
<protein>
    <submittedName>
        <fullName evidence="2">Uncharacterized protein</fullName>
    </submittedName>
</protein>
<dbReference type="PANTHER" id="PTHR12751">
    <property type="entry name" value="PHOSPHATASE AND ACTIN REGULATOR PHACTR"/>
    <property type="match status" value="1"/>
</dbReference>
<feature type="compositionally biased region" description="Low complexity" evidence="1">
    <location>
        <begin position="70"/>
        <end position="83"/>
    </location>
</feature>
<keyword evidence="3" id="KW-1185">Reference proteome</keyword>
<accession>A0A5M3N4Q1</accession>
<feature type="compositionally biased region" description="Low complexity" evidence="1">
    <location>
        <begin position="350"/>
        <end position="397"/>
    </location>
</feature>
<gene>
    <name evidence="2" type="ORF">CONPUDRAFT_161027</name>
</gene>
<name>A0A5M3N4Q1_CONPW</name>
<evidence type="ECO:0000256" key="1">
    <source>
        <dbReference type="SAM" id="MobiDB-lite"/>
    </source>
</evidence>
<feature type="compositionally biased region" description="Gly residues" evidence="1">
    <location>
        <begin position="618"/>
        <end position="630"/>
    </location>
</feature>
<feature type="region of interest" description="Disordered" evidence="1">
    <location>
        <begin position="571"/>
        <end position="944"/>
    </location>
</feature>
<feature type="compositionally biased region" description="Polar residues" evidence="1">
    <location>
        <begin position="838"/>
        <end position="871"/>
    </location>
</feature>